<dbReference type="RefSeq" id="WP_119852663.1">
    <property type="nucleotide sequence ID" value="NZ_QYSE01000001.1"/>
</dbReference>
<keyword evidence="1" id="KW-1133">Transmembrane helix</keyword>
<name>A0A3A3EVR4_9GAMM</name>
<evidence type="ECO:0000256" key="1">
    <source>
        <dbReference type="SAM" id="Phobius"/>
    </source>
</evidence>
<keyword evidence="1" id="KW-0812">Transmembrane</keyword>
<evidence type="ECO:0000313" key="2">
    <source>
        <dbReference type="EMBL" id="RJF38161.1"/>
    </source>
</evidence>
<gene>
    <name evidence="2" type="ORF">D4741_08880</name>
</gene>
<feature type="transmembrane region" description="Helical" evidence="1">
    <location>
        <begin position="203"/>
        <end position="223"/>
    </location>
</feature>
<sequence>MNKRMFKYARKGHKWLGYLLALQIFFWLLGGLVMSSLPLEKVHGKHLANRSLSSPFIVSDYPTSIDKITAQFEQIEGIKYSHFLNTPIIEVTTPRGVFNFDGRTGDKMPTPNEAQIIENAHAHLLIDANMTQAQLLPNGPREVGHKANVWQVSFDDWLTTTLYLDSQTGNVITVRSTLWRIFDFFWMLHIMDYDERENFNNPLLISFSATSVLFCITGIILLLQNIRLKRKKPAIRAGQSK</sequence>
<proteinExistence type="predicted"/>
<keyword evidence="1" id="KW-0472">Membrane</keyword>
<protein>
    <recommendedName>
        <fullName evidence="4">PepSY domain-containing protein</fullName>
    </recommendedName>
</protein>
<reference evidence="2 3" key="1">
    <citation type="submission" date="2018-09" db="EMBL/GenBank/DDBJ databases">
        <title>Identification of marine bacteria producing industrial enzymes.</title>
        <authorList>
            <person name="Cheng T.H."/>
            <person name="Saidin J."/>
            <person name="Muhd D.D."/>
            <person name="Isa M.N.M."/>
            <person name="Bakar M.F.A."/>
            <person name="Ismail N."/>
        </authorList>
    </citation>
    <scope>NUCLEOTIDE SEQUENCE [LARGE SCALE GENOMIC DNA]</scope>
    <source>
        <strain evidence="2 3">MNAD 1.6</strain>
    </source>
</reference>
<accession>A0A3A3EVR4</accession>
<comment type="caution">
    <text evidence="2">The sequence shown here is derived from an EMBL/GenBank/DDBJ whole genome shotgun (WGS) entry which is preliminary data.</text>
</comment>
<organism evidence="2 3">
    <name type="scientific">Pseudoalteromonas gelatinilytica</name>
    <dbReference type="NCBI Taxonomy" id="1703256"/>
    <lineage>
        <taxon>Bacteria</taxon>
        <taxon>Pseudomonadati</taxon>
        <taxon>Pseudomonadota</taxon>
        <taxon>Gammaproteobacteria</taxon>
        <taxon>Alteromonadales</taxon>
        <taxon>Pseudoalteromonadaceae</taxon>
        <taxon>Pseudoalteromonas</taxon>
    </lineage>
</organism>
<dbReference type="Proteomes" id="UP000265938">
    <property type="component" value="Unassembled WGS sequence"/>
</dbReference>
<evidence type="ECO:0000313" key="3">
    <source>
        <dbReference type="Proteomes" id="UP000265938"/>
    </source>
</evidence>
<dbReference type="EMBL" id="QYSE01000001">
    <property type="protein sequence ID" value="RJF38161.1"/>
    <property type="molecule type" value="Genomic_DNA"/>
</dbReference>
<dbReference type="AlphaFoldDB" id="A0A3A3EVR4"/>
<evidence type="ECO:0008006" key="4">
    <source>
        <dbReference type="Google" id="ProtNLM"/>
    </source>
</evidence>